<dbReference type="KEGG" id="dre:767704"/>
<evidence type="ECO:0000313" key="3">
    <source>
        <dbReference type="Proteomes" id="UP000000437"/>
    </source>
</evidence>
<organism evidence="3 4">
    <name type="scientific">Danio rerio</name>
    <name type="common">Zebrafish</name>
    <name type="synonym">Brachydanio rerio</name>
    <dbReference type="NCBI Taxonomy" id="7955"/>
    <lineage>
        <taxon>Eukaryota</taxon>
        <taxon>Metazoa</taxon>
        <taxon>Chordata</taxon>
        <taxon>Craniata</taxon>
        <taxon>Vertebrata</taxon>
        <taxon>Euteleostomi</taxon>
        <taxon>Actinopterygii</taxon>
        <taxon>Neopterygii</taxon>
        <taxon>Teleostei</taxon>
        <taxon>Ostariophysi</taxon>
        <taxon>Cypriniformes</taxon>
        <taxon>Danionidae</taxon>
        <taxon>Danioninae</taxon>
        <taxon>Danio</taxon>
    </lineage>
</organism>
<feature type="signal peptide" evidence="1 4">
    <location>
        <begin position="1"/>
        <end position="18"/>
    </location>
</feature>
<keyword evidence="1 4" id="KW-0732">Signal</keyword>
<evidence type="ECO:0000256" key="1">
    <source>
        <dbReference type="SAM" id="SignalP"/>
    </source>
</evidence>
<dbReference type="InterPro" id="IPR044925">
    <property type="entry name" value="His-Me_finger_sf"/>
</dbReference>
<evidence type="ECO:0000313" key="5">
    <source>
        <dbReference type="ZFIN" id="ZDB-GENE-060929-792"/>
    </source>
</evidence>
<dbReference type="GO" id="GO:0003676">
    <property type="term" value="F:nucleic acid binding"/>
    <property type="evidence" value="ECO:0007669"/>
    <property type="project" value="InterPro"/>
</dbReference>
<dbReference type="PANTHER" id="PTHR21472">
    <property type="entry name" value="ENDONUCLEASE DOMAIN-CONTAINING 1 PROTEIN ENDOD1"/>
    <property type="match status" value="1"/>
</dbReference>
<dbReference type="Pfam" id="PF01223">
    <property type="entry name" value="Endonuclease_NS"/>
    <property type="match status" value="1"/>
</dbReference>
<dbReference type="Gene3D" id="3.40.570.10">
    <property type="entry name" value="Extracellular Endonuclease, subunit A"/>
    <property type="match status" value="1"/>
</dbReference>
<dbReference type="ZFIN" id="ZDB-GENE-060929-792">
    <property type="gene designation" value="zgc:153118"/>
</dbReference>
<evidence type="ECO:0000313" key="4">
    <source>
        <dbReference type="RefSeq" id="NP_001070110.2"/>
    </source>
</evidence>
<dbReference type="AGR" id="ZFIN:ZDB-GENE-060929-792"/>
<dbReference type="GO" id="GO:0046872">
    <property type="term" value="F:metal ion binding"/>
    <property type="evidence" value="ECO:0007669"/>
    <property type="project" value="InterPro"/>
</dbReference>
<proteinExistence type="predicted"/>
<dbReference type="SUPFAM" id="SSF54060">
    <property type="entry name" value="His-Me finger endonucleases"/>
    <property type="match status" value="1"/>
</dbReference>
<dbReference type="Proteomes" id="UP000000437">
    <property type="component" value="Chromosome 1"/>
</dbReference>
<dbReference type="InterPro" id="IPR001604">
    <property type="entry name" value="Endo_G_ENPP1-like_dom"/>
</dbReference>
<sequence precursor="true">MSLLLHLLMLSLLSAGSAKVVDDFEKSCGQFFANGKSPTKFTGDHYKQICQTLDNAVHFATLYDTYNKIPVYSAYVFEGLMGCTRLNSWYIEPQLDDDNNAEENMEFETFVDIGELGENQALNKDYYRSGFDRGHLAPVYHANSQECADATFTPTNAAPQNHSFNRVEWR</sequence>
<dbReference type="InterPro" id="IPR044929">
    <property type="entry name" value="DNA/RNA_non-sp_Endonuclease_sf"/>
</dbReference>
<dbReference type="RefSeq" id="NP_001070110.2">
    <property type="nucleotide sequence ID" value="NM_001076642.2"/>
</dbReference>
<dbReference type="PANTHER" id="PTHR21472:SF30">
    <property type="entry name" value="ENDONUCLEASE DOMAIN-CONTAINING 1 PROTEIN-RELATED"/>
    <property type="match status" value="1"/>
</dbReference>
<gene>
    <name evidence="4 5" type="ORF">zgc:153118</name>
</gene>
<feature type="domain" description="DNA/RNA non-specific endonuclease/pyrophosphatase/phosphodiesterase" evidence="2">
    <location>
        <begin position="49"/>
        <end position="169"/>
    </location>
</feature>
<dbReference type="GeneID" id="767704"/>
<evidence type="ECO:0000259" key="2">
    <source>
        <dbReference type="Pfam" id="PF01223"/>
    </source>
</evidence>
<dbReference type="AlphaFoldDB" id="A0AB12Y1X5"/>
<reference evidence="4" key="1">
    <citation type="journal article" date="2002" name="Proc. Natl. Acad. Sci. U.S.A.">
        <title>Generation and initial analysis of more than 15,000 full-length human and mouse cDNA sequences.</title>
        <authorList>
            <consortium name="Mammalian Gene Collection Program Team"/>
            <person name="Strausberg R.L."/>
            <person name="Feingold E.A."/>
            <person name="Grouse L.H."/>
            <person name="Derge J.G."/>
            <person name="Klausner R.D."/>
            <person name="Collins F.S."/>
            <person name="Wagner L."/>
            <person name="Shenmen C.M."/>
            <person name="Schuler G.D."/>
            <person name="Altschul S.F."/>
            <person name="Zeeberg B."/>
            <person name="Buetow K.H."/>
            <person name="Schaefer C.F."/>
            <person name="Bhat N.K."/>
            <person name="Hopkins R.F."/>
            <person name="Jordan H."/>
            <person name="Moore T."/>
            <person name="Max S.I."/>
            <person name="Wang J."/>
            <person name="Hsieh F."/>
            <person name="Diatchenko L."/>
            <person name="Marusina K."/>
            <person name="Farmer A.A."/>
            <person name="Rubin G.M."/>
            <person name="Hong L."/>
            <person name="Stapleton M."/>
            <person name="Soares M.B."/>
            <person name="Bonaldo M.F."/>
            <person name="Casavant T.L."/>
            <person name="Scheetz T.E."/>
            <person name="Brownstein M.J."/>
            <person name="Usdin T.B."/>
            <person name="Toshiyuki S."/>
            <person name="Carninci P."/>
            <person name="Prange C."/>
            <person name="Raha S.S."/>
            <person name="Loquellano N.A."/>
            <person name="Peters G.J."/>
            <person name="Abramson R.D."/>
            <person name="Mullahy S.J."/>
            <person name="Bosak S.A."/>
            <person name="McEwan P.J."/>
            <person name="McKernan K.J."/>
            <person name="Malek J.A."/>
            <person name="Gunaratne P.H."/>
            <person name="Richards S."/>
            <person name="Worley K.C."/>
            <person name="Hale S."/>
            <person name="Garcia A.M."/>
            <person name="Gay L.J."/>
            <person name="Hulyk S.W."/>
            <person name="Villalon D.K."/>
            <person name="Muzny D.M."/>
            <person name="Sodergren E.J."/>
            <person name="Lu X."/>
            <person name="Gibbs R.A."/>
            <person name="Fahey J."/>
            <person name="Helton E."/>
            <person name="Ketteman M."/>
            <person name="Madan A."/>
            <person name="Rodrigues S."/>
            <person name="Sanchez A."/>
            <person name="Whiting M."/>
            <person name="Madan A."/>
            <person name="Young A.C."/>
            <person name="Shevchenko Y."/>
            <person name="Bouffard G.G."/>
            <person name="Blakesley R.W."/>
            <person name="Touchman J.W."/>
            <person name="Green E.D."/>
            <person name="Dickson M.C."/>
            <person name="Rodriguez A.C."/>
            <person name="Grimwood J."/>
            <person name="Schmutz J."/>
            <person name="Myers R.M."/>
            <person name="Butterfield Y.S."/>
            <person name="Krzywinski M.I."/>
            <person name="Skalska U."/>
            <person name="Smailus D.E."/>
            <person name="Schnerch A."/>
            <person name="Schein J.E."/>
            <person name="Jones S.J."/>
            <person name="Marra M.A."/>
        </authorList>
    </citation>
    <scope>NUCLEOTIDE SEQUENCE</scope>
    <source>
        <strain evidence="4">Tuebingen</strain>
    </source>
</reference>
<accession>A0AB12Y1X5</accession>
<dbReference type="GO" id="GO:0016787">
    <property type="term" value="F:hydrolase activity"/>
    <property type="evidence" value="ECO:0007669"/>
    <property type="project" value="InterPro"/>
</dbReference>
<reference evidence="4" key="2">
    <citation type="submission" date="2025-08" db="UniProtKB">
        <authorList>
            <consortium name="RefSeq"/>
        </authorList>
    </citation>
    <scope>IDENTIFICATION</scope>
    <source>
        <strain evidence="4">Tuebingen</strain>
    </source>
</reference>
<name>A0AB12Y1X5_DANRE</name>
<keyword evidence="3" id="KW-1185">Reference proteome</keyword>
<feature type="chain" id="PRO_5043058140" evidence="1 4">
    <location>
        <begin position="19"/>
        <end position="170"/>
    </location>
</feature>
<protein>
    <submittedName>
        <fullName evidence="4">Uncharacterized protein LOC767704 precursor</fullName>
    </submittedName>
</protein>
<dbReference type="InterPro" id="IPR039015">
    <property type="entry name" value="ENDOD1"/>
</dbReference>